<feature type="signal peptide" evidence="2">
    <location>
        <begin position="1"/>
        <end position="22"/>
    </location>
</feature>
<evidence type="ECO:0000313" key="4">
    <source>
        <dbReference type="Proteomes" id="UP001583172"/>
    </source>
</evidence>
<feature type="chain" id="PRO_5047483390" evidence="2">
    <location>
        <begin position="23"/>
        <end position="179"/>
    </location>
</feature>
<sequence>MKYITAALTLAAGALALPSGNASNPTECTFGTYRCTTPNTGIEICNVFNQWELVGDCPNGTSCSYLPQNGYDLPFCTNNPAPTTTATTTTDCEEPTATATPVPKRRDVSNAPAAQVEARNGRPGISPGEPCPDPGRYDCFGGYAIMVCDTTKIMRFVGDCPERSHCEYMNGIPYCVANY</sequence>
<gene>
    <name evidence="3" type="ORF">VTJ49DRAFT_6372</name>
</gene>
<comment type="caution">
    <text evidence="3">The sequence shown here is derived from an EMBL/GenBank/DDBJ whole genome shotgun (WGS) entry which is preliminary data.</text>
</comment>
<dbReference type="EMBL" id="JAZGSY010000006">
    <property type="protein sequence ID" value="KAL1843968.1"/>
    <property type="molecule type" value="Genomic_DNA"/>
</dbReference>
<name>A0ABR3VPX5_HUMIN</name>
<protein>
    <submittedName>
        <fullName evidence="3">Uncharacterized protein</fullName>
    </submittedName>
</protein>
<feature type="compositionally biased region" description="Low complexity" evidence="1">
    <location>
        <begin position="86"/>
        <end position="101"/>
    </location>
</feature>
<feature type="region of interest" description="Disordered" evidence="1">
    <location>
        <begin position="86"/>
        <end position="129"/>
    </location>
</feature>
<proteinExistence type="predicted"/>
<accession>A0ABR3VPX5</accession>
<evidence type="ECO:0000256" key="1">
    <source>
        <dbReference type="SAM" id="MobiDB-lite"/>
    </source>
</evidence>
<evidence type="ECO:0000313" key="3">
    <source>
        <dbReference type="EMBL" id="KAL1843968.1"/>
    </source>
</evidence>
<dbReference type="Proteomes" id="UP001583172">
    <property type="component" value="Unassembled WGS sequence"/>
</dbReference>
<keyword evidence="2" id="KW-0732">Signal</keyword>
<evidence type="ECO:0000256" key="2">
    <source>
        <dbReference type="SAM" id="SignalP"/>
    </source>
</evidence>
<reference evidence="3 4" key="1">
    <citation type="journal article" date="2024" name="Commun. Biol.">
        <title>Comparative genomic analysis of thermophilic fungi reveals convergent evolutionary adaptations and gene losses.</title>
        <authorList>
            <person name="Steindorff A.S."/>
            <person name="Aguilar-Pontes M.V."/>
            <person name="Robinson A.J."/>
            <person name="Andreopoulos B."/>
            <person name="LaButti K."/>
            <person name="Kuo A."/>
            <person name="Mondo S."/>
            <person name="Riley R."/>
            <person name="Otillar R."/>
            <person name="Haridas S."/>
            <person name="Lipzen A."/>
            <person name="Grimwood J."/>
            <person name="Schmutz J."/>
            <person name="Clum A."/>
            <person name="Reid I.D."/>
            <person name="Moisan M.C."/>
            <person name="Butler G."/>
            <person name="Nguyen T.T.M."/>
            <person name="Dewar K."/>
            <person name="Conant G."/>
            <person name="Drula E."/>
            <person name="Henrissat B."/>
            <person name="Hansel C."/>
            <person name="Singer S."/>
            <person name="Hutchinson M.I."/>
            <person name="de Vries R.P."/>
            <person name="Natvig D.O."/>
            <person name="Powell A.J."/>
            <person name="Tsang A."/>
            <person name="Grigoriev I.V."/>
        </authorList>
    </citation>
    <scope>NUCLEOTIDE SEQUENCE [LARGE SCALE GENOMIC DNA]</scope>
    <source>
        <strain evidence="3 4">CBS 620.91</strain>
    </source>
</reference>
<organism evidence="3 4">
    <name type="scientific">Humicola insolens</name>
    <name type="common">Soft-rot fungus</name>
    <dbReference type="NCBI Taxonomy" id="85995"/>
    <lineage>
        <taxon>Eukaryota</taxon>
        <taxon>Fungi</taxon>
        <taxon>Dikarya</taxon>
        <taxon>Ascomycota</taxon>
        <taxon>Pezizomycotina</taxon>
        <taxon>Sordariomycetes</taxon>
        <taxon>Sordariomycetidae</taxon>
        <taxon>Sordariales</taxon>
        <taxon>Chaetomiaceae</taxon>
        <taxon>Mycothermus</taxon>
    </lineage>
</organism>
<keyword evidence="4" id="KW-1185">Reference proteome</keyword>